<keyword evidence="3" id="KW-1185">Reference proteome</keyword>
<gene>
    <name evidence="2" type="ORF">KY290_006534</name>
</gene>
<accession>A0ABQ7WJL1</accession>
<dbReference type="InterPro" id="IPR036875">
    <property type="entry name" value="Znf_CCHC_sf"/>
</dbReference>
<evidence type="ECO:0000313" key="3">
    <source>
        <dbReference type="Proteomes" id="UP000826656"/>
    </source>
</evidence>
<organism evidence="2 3">
    <name type="scientific">Solanum tuberosum</name>
    <name type="common">Potato</name>
    <dbReference type="NCBI Taxonomy" id="4113"/>
    <lineage>
        <taxon>Eukaryota</taxon>
        <taxon>Viridiplantae</taxon>
        <taxon>Streptophyta</taxon>
        <taxon>Embryophyta</taxon>
        <taxon>Tracheophyta</taxon>
        <taxon>Spermatophyta</taxon>
        <taxon>Magnoliopsida</taxon>
        <taxon>eudicotyledons</taxon>
        <taxon>Gunneridae</taxon>
        <taxon>Pentapetalae</taxon>
        <taxon>asterids</taxon>
        <taxon>lamiids</taxon>
        <taxon>Solanales</taxon>
        <taxon>Solanaceae</taxon>
        <taxon>Solanoideae</taxon>
        <taxon>Solaneae</taxon>
        <taxon>Solanum</taxon>
    </lineage>
</organism>
<name>A0ABQ7WJL1_SOLTU</name>
<evidence type="ECO:0000313" key="2">
    <source>
        <dbReference type="EMBL" id="KAH0780107.1"/>
    </source>
</evidence>
<dbReference type="EMBL" id="JAIVGD010000002">
    <property type="protein sequence ID" value="KAH0780107.1"/>
    <property type="molecule type" value="Genomic_DNA"/>
</dbReference>
<feature type="region of interest" description="Disordered" evidence="1">
    <location>
        <begin position="77"/>
        <end position="104"/>
    </location>
</feature>
<dbReference type="Proteomes" id="UP000826656">
    <property type="component" value="Unassembled WGS sequence"/>
</dbReference>
<evidence type="ECO:0008006" key="4">
    <source>
        <dbReference type="Google" id="ProtNLM"/>
    </source>
</evidence>
<reference evidence="2 3" key="1">
    <citation type="journal article" date="2021" name="bioRxiv">
        <title>Chromosome-scale and haplotype-resolved genome assembly of a tetraploid potato cultivar.</title>
        <authorList>
            <person name="Sun H."/>
            <person name="Jiao W.-B."/>
            <person name="Krause K."/>
            <person name="Campoy J.A."/>
            <person name="Goel M."/>
            <person name="Folz-Donahue K."/>
            <person name="Kukat C."/>
            <person name="Huettel B."/>
            <person name="Schneeberger K."/>
        </authorList>
    </citation>
    <scope>NUCLEOTIDE SEQUENCE [LARGE SCALE GENOMIC DNA]</scope>
    <source>
        <strain evidence="2">SolTubOtavaFocal</strain>
        <tissue evidence="2">Leaves</tissue>
    </source>
</reference>
<dbReference type="SUPFAM" id="SSF57756">
    <property type="entry name" value="Retrovirus zinc finger-like domains"/>
    <property type="match status" value="1"/>
</dbReference>
<sequence length="169" mass="18988">MESYLVGEDLWDVVDGSSISPPVDGSKNSSAHKNDRVNGLGMELLNQSNYKELLAKQLASMFVKDGEGDALVADKRNFKGKSRDMSHSRFSSDSSSPGKKEDPFNYYGKKPLKCYRYGNVGHIKRYCRAKESNMAQKVPKEEEKWEQCLVAKARAIDAMISINLEGDWI</sequence>
<feature type="compositionally biased region" description="Basic and acidic residues" evidence="1">
    <location>
        <begin position="77"/>
        <end position="87"/>
    </location>
</feature>
<evidence type="ECO:0000256" key="1">
    <source>
        <dbReference type="SAM" id="MobiDB-lite"/>
    </source>
</evidence>
<comment type="caution">
    <text evidence="2">The sequence shown here is derived from an EMBL/GenBank/DDBJ whole genome shotgun (WGS) entry which is preliminary data.</text>
</comment>
<proteinExistence type="predicted"/>
<protein>
    <recommendedName>
        <fullName evidence="4">CCHC-type domain-containing protein</fullName>
    </recommendedName>
</protein>